<dbReference type="InterPro" id="IPR038765">
    <property type="entry name" value="Papain-like_cys_pep_sf"/>
</dbReference>
<dbReference type="OrthoDB" id="9808890at2"/>
<proteinExistence type="inferred from homology"/>
<dbReference type="Gene3D" id="3.90.1720.10">
    <property type="entry name" value="endopeptidase domain like (from Nostoc punctiforme)"/>
    <property type="match status" value="1"/>
</dbReference>
<feature type="domain" description="NlpC/P60" evidence="8">
    <location>
        <begin position="249"/>
        <end position="367"/>
    </location>
</feature>
<feature type="chain" id="PRO_5012460516" evidence="7">
    <location>
        <begin position="25"/>
        <end position="367"/>
    </location>
</feature>
<name>A0A1V4IFT6_9CLOT</name>
<dbReference type="SUPFAM" id="SSF54001">
    <property type="entry name" value="Cysteine proteinases"/>
    <property type="match status" value="1"/>
</dbReference>
<dbReference type="EMBL" id="MZGT01000061">
    <property type="protein sequence ID" value="OPJ58704.1"/>
    <property type="molecule type" value="Genomic_DNA"/>
</dbReference>
<evidence type="ECO:0000259" key="8">
    <source>
        <dbReference type="PROSITE" id="PS51935"/>
    </source>
</evidence>
<keyword evidence="10" id="KW-1185">Reference proteome</keyword>
<evidence type="ECO:0000313" key="9">
    <source>
        <dbReference type="EMBL" id="OPJ58704.1"/>
    </source>
</evidence>
<evidence type="ECO:0000256" key="3">
    <source>
        <dbReference type="ARBA" id="ARBA00022729"/>
    </source>
</evidence>
<dbReference type="GO" id="GO:0008234">
    <property type="term" value="F:cysteine-type peptidase activity"/>
    <property type="evidence" value="ECO:0007669"/>
    <property type="project" value="UniProtKB-KW"/>
</dbReference>
<keyword evidence="3 7" id="KW-0732">Signal</keyword>
<evidence type="ECO:0000256" key="2">
    <source>
        <dbReference type="ARBA" id="ARBA00022670"/>
    </source>
</evidence>
<sequence length="367" mass="40865">MKKTSRTVMFAVALALVTQISVVAAPISNQTQQSQLEQNKNSLKEAQDKREELEASIENLDNQIEDYMMKIEENKKSINSTENDIKTTKKQITQVEEEVKNQQDVLDQRVRAMYINGQSSYLKILLDSENFSDLITRVEAVRKIIGIDKKIISDLNDKKSVVGSKKASLEVKYGDLLTLKNENEDKLTNLNSNIADQKKLIVEAKDQERLYASKVDESQALVNTTMNQVNKIRSEAPRVNASRGTTSASASGNNVIAYASNFLGTPYLWGGTSPSTGFDCSGFTQYVFAHFGISLGRTTYDQINDGYGVSRDELQAGDLVFFGKGGDPTHMGIYIGNNTYIHSPRTGDVLKISPMTRTDYITARRVK</sequence>
<dbReference type="InterPro" id="IPR057309">
    <property type="entry name" value="PcsB_CC"/>
</dbReference>
<evidence type="ECO:0000256" key="5">
    <source>
        <dbReference type="ARBA" id="ARBA00022807"/>
    </source>
</evidence>
<reference evidence="9 10" key="1">
    <citation type="submission" date="2017-03" db="EMBL/GenBank/DDBJ databases">
        <title>Genome sequence of Clostridium chromiireducens DSM 23318.</title>
        <authorList>
            <person name="Poehlein A."/>
            <person name="Daniel R."/>
        </authorList>
    </citation>
    <scope>NUCLEOTIDE SEQUENCE [LARGE SCALE GENOMIC DNA]</scope>
    <source>
        <strain evidence="9 10">DSM 23318</strain>
    </source>
</reference>
<keyword evidence="4 9" id="KW-0378">Hydrolase</keyword>
<dbReference type="AlphaFoldDB" id="A0A1V4IFT6"/>
<accession>A0A1V4IFT6</accession>
<comment type="similarity">
    <text evidence="1">Belongs to the peptidase C40 family.</text>
</comment>
<dbReference type="Pfam" id="PF00877">
    <property type="entry name" value="NLPC_P60"/>
    <property type="match status" value="1"/>
</dbReference>
<evidence type="ECO:0000256" key="6">
    <source>
        <dbReference type="SAM" id="Coils"/>
    </source>
</evidence>
<feature type="coiled-coil region" evidence="6">
    <location>
        <begin position="180"/>
        <end position="207"/>
    </location>
</feature>
<evidence type="ECO:0000256" key="7">
    <source>
        <dbReference type="SAM" id="SignalP"/>
    </source>
</evidence>
<dbReference type="GO" id="GO:0006508">
    <property type="term" value="P:proteolysis"/>
    <property type="evidence" value="ECO:0007669"/>
    <property type="project" value="UniProtKB-KW"/>
</dbReference>
<comment type="caution">
    <text evidence="9">The sequence shown here is derived from an EMBL/GenBank/DDBJ whole genome shotgun (WGS) entry which is preliminary data.</text>
</comment>
<dbReference type="Proteomes" id="UP000191056">
    <property type="component" value="Unassembled WGS sequence"/>
</dbReference>
<dbReference type="PANTHER" id="PTHR47053">
    <property type="entry name" value="MUREIN DD-ENDOPEPTIDASE MEPH-RELATED"/>
    <property type="match status" value="1"/>
</dbReference>
<keyword evidence="5" id="KW-0788">Thiol protease</keyword>
<dbReference type="PANTHER" id="PTHR47053:SF1">
    <property type="entry name" value="MUREIN DD-ENDOPEPTIDASE MEPH-RELATED"/>
    <property type="match status" value="1"/>
</dbReference>
<evidence type="ECO:0000313" key="10">
    <source>
        <dbReference type="Proteomes" id="UP000191056"/>
    </source>
</evidence>
<evidence type="ECO:0000256" key="4">
    <source>
        <dbReference type="ARBA" id="ARBA00022801"/>
    </source>
</evidence>
<dbReference type="EC" id="3.4.-.-" evidence="9"/>
<dbReference type="STRING" id="225345.CLCHR_37270"/>
<dbReference type="Gene3D" id="6.10.250.3150">
    <property type="match status" value="1"/>
</dbReference>
<keyword evidence="2" id="KW-0645">Protease</keyword>
<organism evidence="9 10">
    <name type="scientific">Clostridium chromiireducens</name>
    <dbReference type="NCBI Taxonomy" id="225345"/>
    <lineage>
        <taxon>Bacteria</taxon>
        <taxon>Bacillati</taxon>
        <taxon>Bacillota</taxon>
        <taxon>Clostridia</taxon>
        <taxon>Eubacteriales</taxon>
        <taxon>Clostridiaceae</taxon>
        <taxon>Clostridium</taxon>
    </lineage>
</organism>
<feature type="signal peptide" evidence="7">
    <location>
        <begin position="1"/>
        <end position="24"/>
    </location>
</feature>
<dbReference type="InterPro" id="IPR051202">
    <property type="entry name" value="Peptidase_C40"/>
</dbReference>
<evidence type="ECO:0000256" key="1">
    <source>
        <dbReference type="ARBA" id="ARBA00007074"/>
    </source>
</evidence>
<feature type="coiled-coil region" evidence="6">
    <location>
        <begin position="29"/>
        <end position="105"/>
    </location>
</feature>
<dbReference type="PROSITE" id="PS51935">
    <property type="entry name" value="NLPC_P60"/>
    <property type="match status" value="1"/>
</dbReference>
<dbReference type="RefSeq" id="WP_079441391.1">
    <property type="nucleotide sequence ID" value="NZ_MZGT01000061.1"/>
</dbReference>
<dbReference type="InterPro" id="IPR000064">
    <property type="entry name" value="NLP_P60_dom"/>
</dbReference>
<protein>
    <submittedName>
        <fullName evidence="9">Gamma-D-glutamyl-L-lysine endopeptidase</fullName>
        <ecNumber evidence="9">3.4.-.-</ecNumber>
    </submittedName>
</protein>
<gene>
    <name evidence="9" type="primary">ykfC</name>
    <name evidence="9" type="ORF">CLCHR_37270</name>
</gene>
<dbReference type="Pfam" id="PF24568">
    <property type="entry name" value="CC_PcsB"/>
    <property type="match status" value="1"/>
</dbReference>
<keyword evidence="6" id="KW-0175">Coiled coil</keyword>